<dbReference type="OrthoDB" id="5512260at2"/>
<comment type="caution">
    <text evidence="2">The sequence shown here is derived from an EMBL/GenBank/DDBJ whole genome shotgun (WGS) entry which is preliminary data.</text>
</comment>
<dbReference type="Proteomes" id="UP000238823">
    <property type="component" value="Unassembled WGS sequence"/>
</dbReference>
<name>A0A2S9YMZ7_9BACT</name>
<accession>A0A2S9YMZ7</accession>
<evidence type="ECO:0000313" key="2">
    <source>
        <dbReference type="EMBL" id="PRQ06439.1"/>
    </source>
</evidence>
<organism evidence="2 3">
    <name type="scientific">Enhygromyxa salina</name>
    <dbReference type="NCBI Taxonomy" id="215803"/>
    <lineage>
        <taxon>Bacteria</taxon>
        <taxon>Pseudomonadati</taxon>
        <taxon>Myxococcota</taxon>
        <taxon>Polyangia</taxon>
        <taxon>Nannocystales</taxon>
        <taxon>Nannocystaceae</taxon>
        <taxon>Enhygromyxa</taxon>
    </lineage>
</organism>
<evidence type="ECO:0000313" key="3">
    <source>
        <dbReference type="Proteomes" id="UP000238823"/>
    </source>
</evidence>
<feature type="transmembrane region" description="Helical" evidence="1">
    <location>
        <begin position="118"/>
        <end position="139"/>
    </location>
</feature>
<sequence>MHADPRWTGGWRWLTVLIGIGLLAALARHQALDVGLMSDDFAQHGMLVGLYPGQGYVPFDLYAFFRDDPQLLAAHVEAGTVPWWTEPGLHGTVLRPLSSALLSLDHALVPFDRPNAAWAWHLHSLAWLVALVVAAGLALGRILPAWIAVLALVLLGCEAGVATPVAWLANRCVLVSATFGCLAVWVHVGWRTLERSPLRRRGSIAAEVALVCLSLAAGEYGLACVAYLLAYELLGAPAASVRARALACLPALAPTLVWLISHRALGYGSSGSAVYVDPFTAPIAWLELATTRVPRLLTAAFWSLPADTGDLVRRFGTSWFVWDLLGDPGATANHAGYERAHLIVCGVLLVLAALVVWLLRHHLHDDERRALRWLTAGAVLGLVPLSVAPAHSRLLIPAQLGACALVAAMGVATIRALTGARPYRVASICCVPLTAALVYGHTVSELQWSRVYLAGLTNMNRTIEAAFDRGDVPAAEFGGRDVIVLNAISQTVALHGHYLLNARGQPTPRSWRSLAMAEFPIIARRTGKRSLELSAVQGGWLRSGAELFFRRDGRTLPAGTAFEIPGLSVQINADVEGYPTRVTFGFPASLDDPRYLFLISTPQGLRRWQVPKRGDRAVVPIPALPLVYPHE</sequence>
<keyword evidence="1" id="KW-0812">Transmembrane</keyword>
<keyword evidence="1" id="KW-0472">Membrane</keyword>
<evidence type="ECO:0000256" key="1">
    <source>
        <dbReference type="SAM" id="Phobius"/>
    </source>
</evidence>
<feature type="transmembrane region" description="Helical" evidence="1">
    <location>
        <begin position="205"/>
        <end position="230"/>
    </location>
</feature>
<gene>
    <name evidence="2" type="ORF">ENSA7_37580</name>
</gene>
<keyword evidence="1" id="KW-1133">Transmembrane helix</keyword>
<protein>
    <recommendedName>
        <fullName evidence="4">Glycosyltransferase RgtA/B/C/D-like domain-containing protein</fullName>
    </recommendedName>
</protein>
<evidence type="ECO:0008006" key="4">
    <source>
        <dbReference type="Google" id="ProtNLM"/>
    </source>
</evidence>
<proteinExistence type="predicted"/>
<feature type="transmembrane region" description="Helical" evidence="1">
    <location>
        <begin position="173"/>
        <end position="193"/>
    </location>
</feature>
<reference evidence="2 3" key="1">
    <citation type="submission" date="2018-03" db="EMBL/GenBank/DDBJ databases">
        <title>Draft Genome Sequences of the Obligatory Marine Myxobacteria Enhygromyxa salina SWB007.</title>
        <authorList>
            <person name="Poehlein A."/>
            <person name="Moghaddam J.A."/>
            <person name="Harms H."/>
            <person name="Alanjari M."/>
            <person name="Koenig G.M."/>
            <person name="Daniel R."/>
            <person name="Schaeberle T.F."/>
        </authorList>
    </citation>
    <scope>NUCLEOTIDE SEQUENCE [LARGE SCALE GENOMIC DNA]</scope>
    <source>
        <strain evidence="2 3">SWB007</strain>
    </source>
</reference>
<dbReference type="RefSeq" id="WP_146157857.1">
    <property type="nucleotide sequence ID" value="NZ_PVNL01000074.1"/>
</dbReference>
<feature type="transmembrane region" description="Helical" evidence="1">
    <location>
        <begin position="371"/>
        <end position="388"/>
    </location>
</feature>
<feature type="transmembrane region" description="Helical" evidence="1">
    <location>
        <begin position="394"/>
        <end position="414"/>
    </location>
</feature>
<feature type="transmembrane region" description="Helical" evidence="1">
    <location>
        <begin position="340"/>
        <end position="359"/>
    </location>
</feature>
<feature type="transmembrane region" description="Helical" evidence="1">
    <location>
        <begin position="146"/>
        <end position="167"/>
    </location>
</feature>
<dbReference type="AlphaFoldDB" id="A0A2S9YMZ7"/>
<dbReference type="EMBL" id="PVNL01000074">
    <property type="protein sequence ID" value="PRQ06439.1"/>
    <property type="molecule type" value="Genomic_DNA"/>
</dbReference>